<evidence type="ECO:0000256" key="3">
    <source>
        <dbReference type="ARBA" id="ARBA00022679"/>
    </source>
</evidence>
<dbReference type="AlphaFoldDB" id="A0AAP2CJG6"/>
<dbReference type="Gene3D" id="3.90.550.10">
    <property type="entry name" value="Spore Coat Polysaccharide Biosynthesis Protein SpsA, Chain A"/>
    <property type="match status" value="1"/>
</dbReference>
<accession>A0AAP2CJG6</accession>
<organism evidence="5 6">
    <name type="scientific">Litoribacter ruber</name>
    <dbReference type="NCBI Taxonomy" id="702568"/>
    <lineage>
        <taxon>Bacteria</taxon>
        <taxon>Pseudomonadati</taxon>
        <taxon>Bacteroidota</taxon>
        <taxon>Cytophagia</taxon>
        <taxon>Cytophagales</taxon>
        <taxon>Cyclobacteriaceae</taxon>
        <taxon>Litoribacter</taxon>
    </lineage>
</organism>
<dbReference type="EMBL" id="JAHCMY010000022">
    <property type="protein sequence ID" value="MBS9525883.1"/>
    <property type="molecule type" value="Genomic_DNA"/>
</dbReference>
<sequence length="278" mass="32846">MNLPLVSILTAYYNRQDYVTDSILSLLNQSYQNLEIIIINDNSTDQTYERIIQTVNGDPRVKLINNELNKGLTQSFIDAIKIAQGDYIAIHGSGDYSFPTRIEQQIRFLLNNEGYDIVSCRRFNEKNSQKHLYDPYYGDITYDMLVRKNRYSHGEVMFRKTLYNKIGGYNPFYKYAQDIDLWLRMHKYSKGYILKEVLYLRRYIENSVSLNLEKKKEQIILSSFAVYSSDYNVPANQDNIRNFKSNKLAYKLFKKSVRNMSFPFLKESLKRIKLTKPN</sequence>
<evidence type="ECO:0000313" key="5">
    <source>
        <dbReference type="EMBL" id="MBS9525883.1"/>
    </source>
</evidence>
<dbReference type="EC" id="2.4.-.-" evidence="5"/>
<dbReference type="SUPFAM" id="SSF53448">
    <property type="entry name" value="Nucleotide-diphospho-sugar transferases"/>
    <property type="match status" value="1"/>
</dbReference>
<evidence type="ECO:0000313" key="6">
    <source>
        <dbReference type="Proteomes" id="UP001319104"/>
    </source>
</evidence>
<dbReference type="PANTHER" id="PTHR43685">
    <property type="entry name" value="GLYCOSYLTRANSFERASE"/>
    <property type="match status" value="1"/>
</dbReference>
<keyword evidence="3 5" id="KW-0808">Transferase</keyword>
<evidence type="ECO:0000256" key="2">
    <source>
        <dbReference type="ARBA" id="ARBA00022676"/>
    </source>
</evidence>
<dbReference type="InterPro" id="IPR050834">
    <property type="entry name" value="Glycosyltransf_2"/>
</dbReference>
<evidence type="ECO:0000256" key="1">
    <source>
        <dbReference type="ARBA" id="ARBA00006739"/>
    </source>
</evidence>
<gene>
    <name evidence="5" type="ORF">KI659_17820</name>
</gene>
<keyword evidence="6" id="KW-1185">Reference proteome</keyword>
<dbReference type="InterPro" id="IPR029044">
    <property type="entry name" value="Nucleotide-diphossugar_trans"/>
</dbReference>
<evidence type="ECO:0000259" key="4">
    <source>
        <dbReference type="Pfam" id="PF00535"/>
    </source>
</evidence>
<comment type="similarity">
    <text evidence="1">Belongs to the glycosyltransferase 2 family.</text>
</comment>
<reference evidence="5 6" key="1">
    <citation type="submission" date="2021-05" db="EMBL/GenBank/DDBJ databases">
        <authorList>
            <person name="Zhang Z.D."/>
            <person name="Osman G."/>
        </authorList>
    </citation>
    <scope>NUCLEOTIDE SEQUENCE [LARGE SCALE GENOMIC DNA]</scope>
    <source>
        <strain evidence="5 6">KCTC 32217</strain>
    </source>
</reference>
<dbReference type="Pfam" id="PF00535">
    <property type="entry name" value="Glycos_transf_2"/>
    <property type="match status" value="1"/>
</dbReference>
<feature type="domain" description="Glycosyltransferase 2-like" evidence="4">
    <location>
        <begin position="7"/>
        <end position="145"/>
    </location>
</feature>
<dbReference type="PANTHER" id="PTHR43685:SF5">
    <property type="entry name" value="GLYCOSYLTRANSFERASE EPSE-RELATED"/>
    <property type="match status" value="1"/>
</dbReference>
<keyword evidence="2 5" id="KW-0328">Glycosyltransferase</keyword>
<name>A0AAP2CJG6_9BACT</name>
<proteinExistence type="inferred from homology"/>
<comment type="caution">
    <text evidence="5">The sequence shown here is derived from an EMBL/GenBank/DDBJ whole genome shotgun (WGS) entry which is preliminary data.</text>
</comment>
<dbReference type="InterPro" id="IPR001173">
    <property type="entry name" value="Glyco_trans_2-like"/>
</dbReference>
<protein>
    <submittedName>
        <fullName evidence="5">Glycosyltransferase</fullName>
        <ecNumber evidence="5">2.4.-.-</ecNumber>
    </submittedName>
</protein>
<dbReference type="Proteomes" id="UP001319104">
    <property type="component" value="Unassembled WGS sequence"/>
</dbReference>
<dbReference type="GO" id="GO:0016757">
    <property type="term" value="F:glycosyltransferase activity"/>
    <property type="evidence" value="ECO:0007669"/>
    <property type="project" value="UniProtKB-KW"/>
</dbReference>
<dbReference type="RefSeq" id="WP_213946742.1">
    <property type="nucleotide sequence ID" value="NZ_JAHCMY010000022.1"/>
</dbReference>